<name>A0A4Q9PHS7_9APHY</name>
<evidence type="ECO:0000313" key="2">
    <source>
        <dbReference type="Proteomes" id="UP000292082"/>
    </source>
</evidence>
<dbReference type="EMBL" id="ML145246">
    <property type="protein sequence ID" value="TBU52556.1"/>
    <property type="molecule type" value="Genomic_DNA"/>
</dbReference>
<gene>
    <name evidence="1" type="ORF">BD310DRAFT_226196</name>
</gene>
<evidence type="ECO:0000313" key="1">
    <source>
        <dbReference type="EMBL" id="TBU52556.1"/>
    </source>
</evidence>
<dbReference type="AlphaFoldDB" id="A0A4Q9PHS7"/>
<organism evidence="1 2">
    <name type="scientific">Dichomitus squalens</name>
    <dbReference type="NCBI Taxonomy" id="114155"/>
    <lineage>
        <taxon>Eukaryota</taxon>
        <taxon>Fungi</taxon>
        <taxon>Dikarya</taxon>
        <taxon>Basidiomycota</taxon>
        <taxon>Agaricomycotina</taxon>
        <taxon>Agaricomycetes</taxon>
        <taxon>Polyporales</taxon>
        <taxon>Polyporaceae</taxon>
        <taxon>Dichomitus</taxon>
    </lineage>
</organism>
<protein>
    <recommendedName>
        <fullName evidence="3">F-box domain-containing protein</fullName>
    </recommendedName>
</protein>
<reference evidence="1 2" key="1">
    <citation type="submission" date="2019-01" db="EMBL/GenBank/DDBJ databases">
        <title>Draft genome sequences of three monokaryotic isolates of the white-rot basidiomycete fungus Dichomitus squalens.</title>
        <authorList>
            <consortium name="DOE Joint Genome Institute"/>
            <person name="Lopez S.C."/>
            <person name="Andreopoulos B."/>
            <person name="Pangilinan J."/>
            <person name="Lipzen A."/>
            <person name="Riley R."/>
            <person name="Ahrendt S."/>
            <person name="Ng V."/>
            <person name="Barry K."/>
            <person name="Daum C."/>
            <person name="Grigoriev I.V."/>
            <person name="Hilden K.S."/>
            <person name="Makela M.R."/>
            <person name="de Vries R.P."/>
        </authorList>
    </citation>
    <scope>NUCLEOTIDE SEQUENCE [LARGE SCALE GENOMIC DNA]</scope>
    <source>
        <strain evidence="1 2">CBS 464.89</strain>
    </source>
</reference>
<proteinExistence type="predicted"/>
<dbReference type="Proteomes" id="UP000292082">
    <property type="component" value="Unassembled WGS sequence"/>
</dbReference>
<sequence length="362" mass="41303">MDEAEQDLRHVHPSSVAALNPRMSQSAQIVLLHVDILTVLFNTFNTDDCVDLKACVNCARVCRAWNEPACRVAWRCARLFYLYYVIDPDPTKRPKRNSDKKPQWHRSILEGELYKNEKVWAGFLRYGGMIQRLYAKPRHTFDVAEATIVHTLLERNGRKTFVPSLRHISWLESVDWRGALLLIIPPTLESIALRIGLVARNDVQHIIESLPHTAREIHSIEWDYDDPPWNTEEWPHCPFEAGDVSGHSSLRRLTLKHAISIAELRGIFSQPKLKLEYLNTTVVGPDGRQINCPTTLKTLKLASSLPQTEPSLPPTRIRIPISAHFPFFEAIEPYEACARSPCLLSGTTSHNPYLRLRSTPSL</sequence>
<keyword evidence="2" id="KW-1185">Reference proteome</keyword>
<evidence type="ECO:0008006" key="3">
    <source>
        <dbReference type="Google" id="ProtNLM"/>
    </source>
</evidence>
<accession>A0A4Q9PHS7</accession>